<keyword evidence="3" id="KW-1185">Reference proteome</keyword>
<dbReference type="RefSeq" id="WP_135586029.1">
    <property type="nucleotide sequence ID" value="NZ_RQEP01000005.1"/>
</dbReference>
<dbReference type="AlphaFoldDB" id="A0A4R9G852"/>
<name>A0A4R9G852_9LEPT</name>
<keyword evidence="1" id="KW-0812">Transmembrane</keyword>
<gene>
    <name evidence="2" type="ORF">EHO59_06895</name>
</gene>
<dbReference type="EMBL" id="RQEP01000005">
    <property type="protein sequence ID" value="TGK07818.1"/>
    <property type="molecule type" value="Genomic_DNA"/>
</dbReference>
<keyword evidence="1" id="KW-1133">Transmembrane helix</keyword>
<dbReference type="Proteomes" id="UP000297453">
    <property type="component" value="Unassembled WGS sequence"/>
</dbReference>
<dbReference type="OrthoDB" id="8590912at2"/>
<evidence type="ECO:0000313" key="3">
    <source>
        <dbReference type="Proteomes" id="UP000297453"/>
    </source>
</evidence>
<keyword evidence="1" id="KW-0472">Membrane</keyword>
<dbReference type="Pfam" id="PF13160">
    <property type="entry name" value="DUF3995"/>
    <property type="match status" value="1"/>
</dbReference>
<accession>A0A4R9G852</accession>
<proteinExistence type="predicted"/>
<sequence>MDWTKTISVLTGSVLFFLSSLHIFWAFGGRIGYFSAIPEIGGKPAFTPSRSLTLLVALALFCFGMVAFWSGGFLSLENSNSRWFAFGISLLFFGRAIGDFKLVGFFKKIRSTRFAKNDDYLYSPVCILLSIAYFFLGASTLFP</sequence>
<reference evidence="2" key="1">
    <citation type="journal article" date="2019" name="PLoS Negl. Trop. Dis.">
        <title>Revisiting the worldwide diversity of Leptospira species in the environment.</title>
        <authorList>
            <person name="Vincent A.T."/>
            <person name="Schiettekatte O."/>
            <person name="Bourhy P."/>
            <person name="Veyrier F.J."/>
            <person name="Picardeau M."/>
        </authorList>
    </citation>
    <scope>NUCLEOTIDE SEQUENCE [LARGE SCALE GENOMIC DNA]</scope>
    <source>
        <strain evidence="2">SSS9</strain>
    </source>
</reference>
<feature type="transmembrane region" description="Helical" evidence="1">
    <location>
        <begin position="52"/>
        <end position="71"/>
    </location>
</feature>
<evidence type="ECO:0000256" key="1">
    <source>
        <dbReference type="SAM" id="Phobius"/>
    </source>
</evidence>
<protein>
    <submittedName>
        <fullName evidence="2">DUF3995 domain-containing protein</fullName>
    </submittedName>
</protein>
<comment type="caution">
    <text evidence="2">The sequence shown here is derived from an EMBL/GenBank/DDBJ whole genome shotgun (WGS) entry which is preliminary data.</text>
</comment>
<feature type="transmembrane region" description="Helical" evidence="1">
    <location>
        <begin position="83"/>
        <end position="100"/>
    </location>
</feature>
<organism evidence="2 3">
    <name type="scientific">Leptospira semungkisensis</name>
    <dbReference type="NCBI Taxonomy" id="2484985"/>
    <lineage>
        <taxon>Bacteria</taxon>
        <taxon>Pseudomonadati</taxon>
        <taxon>Spirochaetota</taxon>
        <taxon>Spirochaetia</taxon>
        <taxon>Leptospirales</taxon>
        <taxon>Leptospiraceae</taxon>
        <taxon>Leptospira</taxon>
    </lineage>
</organism>
<feature type="transmembrane region" description="Helical" evidence="1">
    <location>
        <begin position="121"/>
        <end position="142"/>
    </location>
</feature>
<evidence type="ECO:0000313" key="2">
    <source>
        <dbReference type="EMBL" id="TGK07818.1"/>
    </source>
</evidence>
<dbReference type="InterPro" id="IPR025058">
    <property type="entry name" value="DUF3995"/>
</dbReference>
<feature type="transmembrane region" description="Helical" evidence="1">
    <location>
        <begin position="6"/>
        <end position="27"/>
    </location>
</feature>